<evidence type="ECO:0000259" key="1">
    <source>
        <dbReference type="Pfam" id="PF00248"/>
    </source>
</evidence>
<accession>A0A975C0J4</accession>
<keyword evidence="3" id="KW-1185">Reference proteome</keyword>
<name>A0A975C0J4_9CAUL</name>
<dbReference type="PANTHER" id="PTHR43312">
    <property type="entry name" value="D-THREO-ALDOSE 1-DEHYDROGENASE"/>
    <property type="match status" value="1"/>
</dbReference>
<feature type="domain" description="NADP-dependent oxidoreductase" evidence="1">
    <location>
        <begin position="29"/>
        <end position="281"/>
    </location>
</feature>
<dbReference type="RefSeq" id="WP_207870706.1">
    <property type="nucleotide sequence ID" value="NZ_CP062222.1"/>
</dbReference>
<dbReference type="Pfam" id="PF00248">
    <property type="entry name" value="Aldo_ket_red"/>
    <property type="match status" value="1"/>
</dbReference>
<evidence type="ECO:0000313" key="3">
    <source>
        <dbReference type="Proteomes" id="UP000663918"/>
    </source>
</evidence>
<dbReference type="InterPro" id="IPR023210">
    <property type="entry name" value="NADP_OxRdtase_dom"/>
</dbReference>
<organism evidence="2 3">
    <name type="scientific">Brevundimonas goettingensis</name>
    <dbReference type="NCBI Taxonomy" id="2774190"/>
    <lineage>
        <taxon>Bacteria</taxon>
        <taxon>Pseudomonadati</taxon>
        <taxon>Pseudomonadota</taxon>
        <taxon>Alphaproteobacteria</taxon>
        <taxon>Caulobacterales</taxon>
        <taxon>Caulobacteraceae</taxon>
        <taxon>Brevundimonas</taxon>
    </lineage>
</organism>
<evidence type="ECO:0000313" key="2">
    <source>
        <dbReference type="EMBL" id="QTC91528.1"/>
    </source>
</evidence>
<dbReference type="EMBL" id="CP062222">
    <property type="protein sequence ID" value="QTC91528.1"/>
    <property type="molecule type" value="Genomic_DNA"/>
</dbReference>
<gene>
    <name evidence="2" type="ORF">IFJ75_00905</name>
</gene>
<sequence>MRYRPFGSTGAAISNITLSLGIDAVSRGPEAAAELIYAALEAGINSYRLESADPVLAEVVGHALSSVERKLLIVSLTLGRRDGRRQDMDRDFSAEAITHAIDRALHVSGLGWIDVALLERPGEHELPQSSLNALKALRRTQRVRFLGVFGDDEVMDAYVSTGAFDVIATPSNVNSSWKVRARIRAAQEQDMAVMAYDYFPEALNSRKKATTLNEPKKGLFGFGGGPKRAKDDPLAGAGTFAFLHETPHWDAESICLAHVMNDPAVATVLVQARDIPRLEALSKIPDRDMPPGLSAQIEMARVGAANKVA</sequence>
<protein>
    <submittedName>
        <fullName evidence="2">Aldo/keto reductase</fullName>
    </submittedName>
</protein>
<proteinExistence type="predicted"/>
<dbReference type="Gene3D" id="3.20.20.100">
    <property type="entry name" value="NADP-dependent oxidoreductase domain"/>
    <property type="match status" value="1"/>
</dbReference>
<dbReference type="PANTHER" id="PTHR43312:SF1">
    <property type="entry name" value="NADP-DEPENDENT OXIDOREDUCTASE DOMAIN-CONTAINING PROTEIN"/>
    <property type="match status" value="1"/>
</dbReference>
<dbReference type="AlphaFoldDB" id="A0A975C0J4"/>
<dbReference type="InterPro" id="IPR036812">
    <property type="entry name" value="NAD(P)_OxRdtase_dom_sf"/>
</dbReference>
<dbReference type="Proteomes" id="UP000663918">
    <property type="component" value="Chromosome"/>
</dbReference>
<dbReference type="KEGG" id="bgoe:IFJ75_00905"/>
<dbReference type="InterPro" id="IPR053135">
    <property type="entry name" value="AKR2_Oxidoreductase"/>
</dbReference>
<dbReference type="SUPFAM" id="SSF51430">
    <property type="entry name" value="NAD(P)-linked oxidoreductase"/>
    <property type="match status" value="1"/>
</dbReference>
<reference evidence="2" key="1">
    <citation type="submission" date="2020-09" db="EMBL/GenBank/DDBJ databases">
        <title>Brevundimonas sp. LVF2 isolated from a puddle in Goettingen, Germany.</title>
        <authorList>
            <person name="Friedrich I."/>
            <person name="Klassen A."/>
            <person name="Hannes N."/>
            <person name="Schneider D."/>
            <person name="Hertel R."/>
            <person name="Daniel R."/>
        </authorList>
    </citation>
    <scope>NUCLEOTIDE SEQUENCE</scope>
    <source>
        <strain evidence="2">LVF2</strain>
    </source>
</reference>